<proteinExistence type="predicted"/>
<keyword evidence="2" id="KW-1185">Reference proteome</keyword>
<dbReference type="RefSeq" id="WP_209646660.1">
    <property type="nucleotide sequence ID" value="NZ_JAGINW010000001.1"/>
</dbReference>
<evidence type="ECO:0000313" key="2">
    <source>
        <dbReference type="Proteomes" id="UP001519332"/>
    </source>
</evidence>
<evidence type="ECO:0000313" key="1">
    <source>
        <dbReference type="EMBL" id="MBP2329979.1"/>
    </source>
</evidence>
<name>A0ABS4U172_9PSEU</name>
<organism evidence="1 2">
    <name type="scientific">Kibdelosporangium banguiense</name>
    <dbReference type="NCBI Taxonomy" id="1365924"/>
    <lineage>
        <taxon>Bacteria</taxon>
        <taxon>Bacillati</taxon>
        <taxon>Actinomycetota</taxon>
        <taxon>Actinomycetes</taxon>
        <taxon>Pseudonocardiales</taxon>
        <taxon>Pseudonocardiaceae</taxon>
        <taxon>Kibdelosporangium</taxon>
    </lineage>
</organism>
<dbReference type="Proteomes" id="UP001519332">
    <property type="component" value="Unassembled WGS sequence"/>
</dbReference>
<protein>
    <recommendedName>
        <fullName evidence="3">DUF2613 domain-containing protein</fullName>
    </recommendedName>
</protein>
<gene>
    <name evidence="1" type="ORF">JOF56_010364</name>
</gene>
<dbReference type="EMBL" id="JAGINW010000001">
    <property type="protein sequence ID" value="MBP2329979.1"/>
    <property type="molecule type" value="Genomic_DNA"/>
</dbReference>
<sequence length="55" mass="5579">MGTLVGAIIAVVAGLGIAGGGTYLLVDNRAPDSAIEWNNLPAPNNANGIVDYGRR</sequence>
<comment type="caution">
    <text evidence="1">The sequence shown here is derived from an EMBL/GenBank/DDBJ whole genome shotgun (WGS) entry which is preliminary data.</text>
</comment>
<evidence type="ECO:0008006" key="3">
    <source>
        <dbReference type="Google" id="ProtNLM"/>
    </source>
</evidence>
<accession>A0ABS4U172</accession>
<reference evidence="1 2" key="1">
    <citation type="submission" date="2021-03" db="EMBL/GenBank/DDBJ databases">
        <title>Sequencing the genomes of 1000 actinobacteria strains.</title>
        <authorList>
            <person name="Klenk H.-P."/>
        </authorList>
    </citation>
    <scope>NUCLEOTIDE SEQUENCE [LARGE SCALE GENOMIC DNA]</scope>
    <source>
        <strain evidence="1 2">DSM 46670</strain>
    </source>
</reference>